<dbReference type="InParanoid" id="E9G3Z7"/>
<sequence length="356" mass="39500">MSFSLQGQEKHYTHPPTCRRKGQFAFSSIEGHGDHYYTTHYTTSCYTEAPKYCTKAPDYCSTTYAALSYYTESPLYYSSPSYTTKGSITTPMLRSTTPLRQLLLRYSTPKCLSAVPRALIFTPPRHRSTTATYAAPAHYTEAPQHYTTKALEYYTTTYHVNNGVVLLLGVVSLMVGSTTGVPMSPGYGGYQSTTLPCRLTIKHQLPLLQLTTLRLSSATPPRLQITTPQLMLPQATTLNARSIFSRATLPKGRGSQVLHHKGIGVQKRSNTTQNHGTLWRCAIVNVATVMSGSTTGVPISPGYGGLEHSTTTEVLKCYTTKVPKHYTTTYAAPMLLRRSTEVFFFPELHYPHHAAY</sequence>
<dbReference type="PANTHER" id="PTHR23263:SF124">
    <property type="entry name" value="SMALL PROLINE-RICH PROTEIN 3"/>
    <property type="match status" value="1"/>
</dbReference>
<evidence type="ECO:0000313" key="2">
    <source>
        <dbReference type="Proteomes" id="UP000000305"/>
    </source>
</evidence>
<dbReference type="PANTHER" id="PTHR23263">
    <property type="entry name" value="SMALL PROLINE-RICH PROTEIN"/>
    <property type="match status" value="1"/>
</dbReference>
<dbReference type="AlphaFoldDB" id="E9G3Z7"/>
<proteinExistence type="predicted"/>
<name>E9G3Z7_DAPPU</name>
<protein>
    <submittedName>
        <fullName evidence="1">Uncharacterized protein</fullName>
    </submittedName>
</protein>
<evidence type="ECO:0000313" key="1">
    <source>
        <dbReference type="EMBL" id="EFX85859.1"/>
    </source>
</evidence>
<dbReference type="KEGG" id="dpx:DAPPUDRAFT_237487"/>
<dbReference type="Proteomes" id="UP000000305">
    <property type="component" value="Unassembled WGS sequence"/>
</dbReference>
<dbReference type="EMBL" id="GL732531">
    <property type="protein sequence ID" value="EFX85859.1"/>
    <property type="molecule type" value="Genomic_DNA"/>
</dbReference>
<reference evidence="1 2" key="1">
    <citation type="journal article" date="2011" name="Science">
        <title>The ecoresponsive genome of Daphnia pulex.</title>
        <authorList>
            <person name="Colbourne J.K."/>
            <person name="Pfrender M.E."/>
            <person name="Gilbert D."/>
            <person name="Thomas W.K."/>
            <person name="Tucker A."/>
            <person name="Oakley T.H."/>
            <person name="Tokishita S."/>
            <person name="Aerts A."/>
            <person name="Arnold G.J."/>
            <person name="Basu M.K."/>
            <person name="Bauer D.J."/>
            <person name="Caceres C.E."/>
            <person name="Carmel L."/>
            <person name="Casola C."/>
            <person name="Choi J.H."/>
            <person name="Detter J.C."/>
            <person name="Dong Q."/>
            <person name="Dusheyko S."/>
            <person name="Eads B.D."/>
            <person name="Frohlich T."/>
            <person name="Geiler-Samerotte K.A."/>
            <person name="Gerlach D."/>
            <person name="Hatcher P."/>
            <person name="Jogdeo S."/>
            <person name="Krijgsveld J."/>
            <person name="Kriventseva E.V."/>
            <person name="Kultz D."/>
            <person name="Laforsch C."/>
            <person name="Lindquist E."/>
            <person name="Lopez J."/>
            <person name="Manak J.R."/>
            <person name="Muller J."/>
            <person name="Pangilinan J."/>
            <person name="Patwardhan R.P."/>
            <person name="Pitluck S."/>
            <person name="Pritham E.J."/>
            <person name="Rechtsteiner A."/>
            <person name="Rho M."/>
            <person name="Rogozin I.B."/>
            <person name="Sakarya O."/>
            <person name="Salamov A."/>
            <person name="Schaack S."/>
            <person name="Shapiro H."/>
            <person name="Shiga Y."/>
            <person name="Skalitzky C."/>
            <person name="Smith Z."/>
            <person name="Souvorov A."/>
            <person name="Sung W."/>
            <person name="Tang Z."/>
            <person name="Tsuchiya D."/>
            <person name="Tu H."/>
            <person name="Vos H."/>
            <person name="Wang M."/>
            <person name="Wolf Y.I."/>
            <person name="Yamagata H."/>
            <person name="Yamada T."/>
            <person name="Ye Y."/>
            <person name="Shaw J.R."/>
            <person name="Andrews J."/>
            <person name="Crease T.J."/>
            <person name="Tang H."/>
            <person name="Lucas S.M."/>
            <person name="Robertson H.M."/>
            <person name="Bork P."/>
            <person name="Koonin E.V."/>
            <person name="Zdobnov E.M."/>
            <person name="Grigoriev I.V."/>
            <person name="Lynch M."/>
            <person name="Boore J.L."/>
        </authorList>
    </citation>
    <scope>NUCLEOTIDE SEQUENCE [LARGE SCALE GENOMIC DNA]</scope>
</reference>
<dbReference type="PhylomeDB" id="E9G3Z7"/>
<organism evidence="1 2">
    <name type="scientific">Daphnia pulex</name>
    <name type="common">Water flea</name>
    <dbReference type="NCBI Taxonomy" id="6669"/>
    <lineage>
        <taxon>Eukaryota</taxon>
        <taxon>Metazoa</taxon>
        <taxon>Ecdysozoa</taxon>
        <taxon>Arthropoda</taxon>
        <taxon>Crustacea</taxon>
        <taxon>Branchiopoda</taxon>
        <taxon>Diplostraca</taxon>
        <taxon>Cladocera</taxon>
        <taxon>Anomopoda</taxon>
        <taxon>Daphniidae</taxon>
        <taxon>Daphnia</taxon>
    </lineage>
</organism>
<dbReference type="HOGENOM" id="CLU_779054_0_0_1"/>
<gene>
    <name evidence="1" type="ORF">DAPPUDRAFT_237487</name>
</gene>
<accession>E9G3Z7</accession>
<keyword evidence="2" id="KW-1185">Reference proteome</keyword>